<dbReference type="SUPFAM" id="SSF55811">
    <property type="entry name" value="Nudix"/>
    <property type="match status" value="1"/>
</dbReference>
<evidence type="ECO:0000256" key="7">
    <source>
        <dbReference type="ARBA" id="ARBA00022801"/>
    </source>
</evidence>
<keyword evidence="9" id="KW-0234">DNA repair</keyword>
<keyword evidence="6" id="KW-0227">DNA damage</keyword>
<dbReference type="GO" id="GO:0008413">
    <property type="term" value="F:8-oxo-7,8-dihydroguanosine triphosphate pyrophosphatase activity"/>
    <property type="evidence" value="ECO:0007669"/>
    <property type="project" value="InterPro"/>
</dbReference>
<feature type="domain" description="Nudix hydrolase" evidence="19">
    <location>
        <begin position="3"/>
        <end position="128"/>
    </location>
</feature>
<reference evidence="20 21" key="1">
    <citation type="submission" date="2020-02" db="EMBL/GenBank/DDBJ databases">
        <title>Genome sequencing for Kineobactrum sp. M2.</title>
        <authorList>
            <person name="Park S.-J."/>
        </authorList>
    </citation>
    <scope>NUCLEOTIDE SEQUENCE [LARGE SCALE GENOMIC DNA]</scope>
    <source>
        <strain evidence="20 21">M2</strain>
    </source>
</reference>
<evidence type="ECO:0000256" key="13">
    <source>
        <dbReference type="ARBA" id="ARBA00040794"/>
    </source>
</evidence>
<dbReference type="NCBIfam" id="TIGR00586">
    <property type="entry name" value="mutt"/>
    <property type="match status" value="1"/>
</dbReference>
<feature type="binding site" evidence="17">
    <location>
        <position position="119"/>
    </location>
    <ligand>
        <name>8-oxo-dGTP</name>
        <dbReference type="ChEBI" id="CHEBI:77896"/>
    </ligand>
</feature>
<feature type="binding site" evidence="17">
    <location>
        <position position="28"/>
    </location>
    <ligand>
        <name>8-oxo-dGTP</name>
        <dbReference type="ChEBI" id="CHEBI:77896"/>
    </ligand>
</feature>
<evidence type="ECO:0000259" key="19">
    <source>
        <dbReference type="PROSITE" id="PS51462"/>
    </source>
</evidence>
<dbReference type="InterPro" id="IPR020084">
    <property type="entry name" value="NUDIX_hydrolase_CS"/>
</dbReference>
<dbReference type="GO" id="GO:0046872">
    <property type="term" value="F:metal ion binding"/>
    <property type="evidence" value="ECO:0007669"/>
    <property type="project" value="UniProtKB-KW"/>
</dbReference>
<feature type="binding site" evidence="18">
    <location>
        <position position="37"/>
    </location>
    <ligand>
        <name>Mg(2+)</name>
        <dbReference type="ChEBI" id="CHEBI:18420"/>
    </ligand>
</feature>
<comment type="catalytic activity">
    <reaction evidence="10">
        <text>8-oxo-dGTP + H2O = 8-oxo-dGMP + diphosphate + H(+)</text>
        <dbReference type="Rhea" id="RHEA:31575"/>
        <dbReference type="ChEBI" id="CHEBI:15377"/>
        <dbReference type="ChEBI" id="CHEBI:15378"/>
        <dbReference type="ChEBI" id="CHEBI:33019"/>
        <dbReference type="ChEBI" id="CHEBI:63224"/>
        <dbReference type="ChEBI" id="CHEBI:77896"/>
        <dbReference type="EC" id="3.6.1.55"/>
    </reaction>
</comment>
<dbReference type="CDD" id="cd03425">
    <property type="entry name" value="NUDIX_MutT_NudA_like"/>
    <property type="match status" value="1"/>
</dbReference>
<dbReference type="GO" id="GO:0035539">
    <property type="term" value="F:8-oxo-7,8-dihydrodeoxyguanosine triphosphate pyrophosphatase activity"/>
    <property type="evidence" value="ECO:0007669"/>
    <property type="project" value="UniProtKB-EC"/>
</dbReference>
<evidence type="ECO:0000256" key="6">
    <source>
        <dbReference type="ARBA" id="ARBA00022763"/>
    </source>
</evidence>
<dbReference type="PROSITE" id="PS51462">
    <property type="entry name" value="NUDIX"/>
    <property type="match status" value="1"/>
</dbReference>
<evidence type="ECO:0000256" key="2">
    <source>
        <dbReference type="ARBA" id="ARBA00005582"/>
    </source>
</evidence>
<dbReference type="PANTHER" id="PTHR47707:SF1">
    <property type="entry name" value="NUDIX HYDROLASE FAMILY PROTEIN"/>
    <property type="match status" value="1"/>
</dbReference>
<dbReference type="EMBL" id="CP048711">
    <property type="protein sequence ID" value="QIB66619.1"/>
    <property type="molecule type" value="Genomic_DNA"/>
</dbReference>
<dbReference type="GO" id="GO:0006260">
    <property type="term" value="P:DNA replication"/>
    <property type="evidence" value="ECO:0007669"/>
    <property type="project" value="UniProtKB-KW"/>
</dbReference>
<dbReference type="FunFam" id="3.90.79.10:FF:000014">
    <property type="entry name" value="8-oxo-dGTP diphosphatase MutT"/>
    <property type="match status" value="1"/>
</dbReference>
<evidence type="ECO:0000256" key="3">
    <source>
        <dbReference type="ARBA" id="ARBA00022457"/>
    </source>
</evidence>
<dbReference type="InterPro" id="IPR029119">
    <property type="entry name" value="MutY_C"/>
</dbReference>
<dbReference type="Gene3D" id="3.90.79.10">
    <property type="entry name" value="Nucleoside Triphosphate Pyrophosphohydrolase"/>
    <property type="match status" value="1"/>
</dbReference>
<name>A0A6C0U5C4_9GAMM</name>
<dbReference type="PRINTS" id="PR00502">
    <property type="entry name" value="NUDIXFAMILY"/>
</dbReference>
<evidence type="ECO:0000256" key="4">
    <source>
        <dbReference type="ARBA" id="ARBA00022705"/>
    </source>
</evidence>
<evidence type="ECO:0000313" key="21">
    <source>
        <dbReference type="Proteomes" id="UP000477680"/>
    </source>
</evidence>
<dbReference type="InterPro" id="IPR000086">
    <property type="entry name" value="NUDIX_hydrolase_dom"/>
</dbReference>
<keyword evidence="7" id="KW-0378">Hydrolase</keyword>
<comment type="similarity">
    <text evidence="2">Belongs to the Nudix hydrolase family.</text>
</comment>
<dbReference type="PROSITE" id="PS00893">
    <property type="entry name" value="NUDIX_BOX"/>
    <property type="match status" value="1"/>
</dbReference>
<evidence type="ECO:0000256" key="14">
    <source>
        <dbReference type="ARBA" id="ARBA00041592"/>
    </source>
</evidence>
<keyword evidence="5 18" id="KW-0479">Metal-binding</keyword>
<keyword evidence="4" id="KW-0235">DNA replication</keyword>
<dbReference type="PANTHER" id="PTHR47707">
    <property type="entry name" value="8-OXO-DGTP DIPHOSPHATASE"/>
    <property type="match status" value="1"/>
</dbReference>
<organism evidence="20 21">
    <name type="scientific">Kineobactrum salinum</name>
    <dbReference type="NCBI Taxonomy" id="2708301"/>
    <lineage>
        <taxon>Bacteria</taxon>
        <taxon>Pseudomonadati</taxon>
        <taxon>Pseudomonadota</taxon>
        <taxon>Gammaproteobacteria</taxon>
        <taxon>Cellvibrionales</taxon>
        <taxon>Halieaceae</taxon>
        <taxon>Kineobactrum</taxon>
    </lineage>
</organism>
<dbReference type="InterPro" id="IPR003561">
    <property type="entry name" value="Mutator_MutT"/>
</dbReference>
<comment type="cofactor">
    <cofactor evidence="1 18">
        <name>Mg(2+)</name>
        <dbReference type="ChEBI" id="CHEBI:18420"/>
    </cofactor>
</comment>
<dbReference type="GO" id="GO:0006281">
    <property type="term" value="P:DNA repair"/>
    <property type="evidence" value="ECO:0007669"/>
    <property type="project" value="UniProtKB-KW"/>
</dbReference>
<feature type="binding site" evidence="18">
    <location>
        <position position="57"/>
    </location>
    <ligand>
        <name>Mg(2+)</name>
        <dbReference type="ChEBI" id="CHEBI:18420"/>
    </ligand>
</feature>
<gene>
    <name evidence="20" type="primary">mutT</name>
    <name evidence="20" type="ORF">G3T16_15710</name>
</gene>
<evidence type="ECO:0000256" key="16">
    <source>
        <dbReference type="ARBA" id="ARBA00042798"/>
    </source>
</evidence>
<dbReference type="EC" id="3.6.1.55" evidence="12"/>
<evidence type="ECO:0000256" key="9">
    <source>
        <dbReference type="ARBA" id="ARBA00023204"/>
    </source>
</evidence>
<keyword evidence="21" id="KW-1185">Reference proteome</keyword>
<dbReference type="Pfam" id="PF14815">
    <property type="entry name" value="NUDIX_4"/>
    <property type="match status" value="1"/>
</dbReference>
<feature type="binding site" evidence="17">
    <location>
        <begin position="34"/>
        <end position="37"/>
    </location>
    <ligand>
        <name>8-oxo-dGTP</name>
        <dbReference type="ChEBI" id="CHEBI:77896"/>
    </ligand>
</feature>
<comment type="catalytic activity">
    <reaction evidence="11">
        <text>8-oxo-GTP + H2O = 8-oxo-GMP + diphosphate + H(+)</text>
        <dbReference type="Rhea" id="RHEA:67616"/>
        <dbReference type="ChEBI" id="CHEBI:15377"/>
        <dbReference type="ChEBI" id="CHEBI:15378"/>
        <dbReference type="ChEBI" id="CHEBI:33019"/>
        <dbReference type="ChEBI" id="CHEBI:143553"/>
        <dbReference type="ChEBI" id="CHEBI:145694"/>
    </reaction>
</comment>
<evidence type="ECO:0000256" key="17">
    <source>
        <dbReference type="PIRSR" id="PIRSR603561-1"/>
    </source>
</evidence>
<dbReference type="InterPro" id="IPR047127">
    <property type="entry name" value="MutT-like"/>
</dbReference>
<evidence type="ECO:0000256" key="15">
    <source>
        <dbReference type="ARBA" id="ARBA00041979"/>
    </source>
</evidence>
<evidence type="ECO:0000256" key="5">
    <source>
        <dbReference type="ARBA" id="ARBA00022723"/>
    </source>
</evidence>
<dbReference type="AlphaFoldDB" id="A0A6C0U5C4"/>
<evidence type="ECO:0000256" key="10">
    <source>
        <dbReference type="ARBA" id="ARBA00035861"/>
    </source>
</evidence>
<dbReference type="KEGG" id="kim:G3T16_15710"/>
<feature type="binding site" evidence="17">
    <location>
        <position position="23"/>
    </location>
    <ligand>
        <name>8-oxo-dGTP</name>
        <dbReference type="ChEBI" id="CHEBI:77896"/>
    </ligand>
</feature>
<protein>
    <recommendedName>
        <fullName evidence="13">8-oxo-dGTP diphosphatase</fullName>
        <ecNumber evidence="12">3.6.1.55</ecNumber>
    </recommendedName>
    <alternativeName>
        <fullName evidence="16">7,8-dihydro-8-oxoguanine-triphosphatase</fullName>
    </alternativeName>
    <alternativeName>
        <fullName evidence="15">Mutator protein MutT</fullName>
    </alternativeName>
    <alternativeName>
        <fullName evidence="14">dGTP pyrophosphohydrolase</fullName>
    </alternativeName>
</protein>
<evidence type="ECO:0000256" key="18">
    <source>
        <dbReference type="PIRSR" id="PIRSR603561-2"/>
    </source>
</evidence>
<keyword evidence="3" id="KW-0515">Mutator protein</keyword>
<dbReference type="InterPro" id="IPR020476">
    <property type="entry name" value="Nudix_hydrolase"/>
</dbReference>
<dbReference type="RefSeq" id="WP_163496053.1">
    <property type="nucleotide sequence ID" value="NZ_CP048711.1"/>
</dbReference>
<dbReference type="GO" id="GO:0044716">
    <property type="term" value="F:8-oxo-GDP phosphatase activity"/>
    <property type="evidence" value="ECO:0007669"/>
    <property type="project" value="TreeGrafter"/>
</dbReference>
<proteinExistence type="inferred from homology"/>
<sequence>MAALHVAVAVVVDARQQVLISRRATAAHQGGLWEFPGGKVEPGESVNEALARELREELGIEPGASRPLLLVPFDYGDKAVLLDVHLVTQFRGEARGLEGQPLAWVSPAQLSQYRFPAANLAIVDAVQQALGD</sequence>
<evidence type="ECO:0000256" key="11">
    <source>
        <dbReference type="ARBA" id="ARBA00036904"/>
    </source>
</evidence>
<dbReference type="GO" id="GO:0044715">
    <property type="term" value="F:8-oxo-dGDP phosphatase activity"/>
    <property type="evidence" value="ECO:0007669"/>
    <property type="project" value="TreeGrafter"/>
</dbReference>
<dbReference type="Proteomes" id="UP000477680">
    <property type="component" value="Chromosome"/>
</dbReference>
<evidence type="ECO:0000256" key="1">
    <source>
        <dbReference type="ARBA" id="ARBA00001946"/>
    </source>
</evidence>
<accession>A0A6C0U5C4</accession>
<keyword evidence="8 18" id="KW-0460">Magnesium</keyword>
<evidence type="ECO:0000256" key="8">
    <source>
        <dbReference type="ARBA" id="ARBA00022842"/>
    </source>
</evidence>
<evidence type="ECO:0000313" key="20">
    <source>
        <dbReference type="EMBL" id="QIB66619.1"/>
    </source>
</evidence>
<dbReference type="InterPro" id="IPR015797">
    <property type="entry name" value="NUDIX_hydrolase-like_dom_sf"/>
</dbReference>
<evidence type="ECO:0000256" key="12">
    <source>
        <dbReference type="ARBA" id="ARBA00038905"/>
    </source>
</evidence>